<organism evidence="3 4">
    <name type="scientific">Occultella aeris</name>
    <dbReference type="NCBI Taxonomy" id="2761496"/>
    <lineage>
        <taxon>Bacteria</taxon>
        <taxon>Bacillati</taxon>
        <taxon>Actinomycetota</taxon>
        <taxon>Actinomycetes</taxon>
        <taxon>Micrococcales</taxon>
        <taxon>Ruaniaceae</taxon>
        <taxon>Occultella</taxon>
    </lineage>
</organism>
<accession>A0A7M4DF34</accession>
<evidence type="ECO:0000313" key="4">
    <source>
        <dbReference type="Proteomes" id="UP000419743"/>
    </source>
</evidence>
<dbReference type="EMBL" id="CACRYJ010000012">
    <property type="protein sequence ID" value="VZO35527.1"/>
    <property type="molecule type" value="Genomic_DNA"/>
</dbReference>
<evidence type="ECO:0000259" key="2">
    <source>
        <dbReference type="Pfam" id="PF01814"/>
    </source>
</evidence>
<gene>
    <name evidence="3" type="ORF">HALOF300_00725</name>
</gene>
<protein>
    <submittedName>
        <fullName evidence="3">Hemerythrin HHE cation binding domain protein</fullName>
    </submittedName>
</protein>
<proteinExistence type="predicted"/>
<feature type="region of interest" description="Disordered" evidence="1">
    <location>
        <begin position="146"/>
        <end position="174"/>
    </location>
</feature>
<dbReference type="InterPro" id="IPR012312">
    <property type="entry name" value="Hemerythrin-like"/>
</dbReference>
<feature type="domain" description="Hemerythrin-like" evidence="2">
    <location>
        <begin position="12"/>
        <end position="135"/>
    </location>
</feature>
<reference evidence="3 4" key="1">
    <citation type="submission" date="2019-11" db="EMBL/GenBank/DDBJ databases">
        <authorList>
            <person name="Criscuolo A."/>
        </authorList>
    </citation>
    <scope>NUCLEOTIDE SEQUENCE [LARGE SCALE GENOMIC DNA]</scope>
    <source>
        <strain evidence="3">CIP111667</strain>
    </source>
</reference>
<dbReference type="Gene3D" id="1.20.120.520">
    <property type="entry name" value="nmb1532 protein domain like"/>
    <property type="match status" value="1"/>
</dbReference>
<dbReference type="AlphaFoldDB" id="A0A7M4DF34"/>
<dbReference type="Proteomes" id="UP000419743">
    <property type="component" value="Unassembled WGS sequence"/>
</dbReference>
<comment type="caution">
    <text evidence="3">The sequence shown here is derived from an EMBL/GenBank/DDBJ whole genome shotgun (WGS) entry which is preliminary data.</text>
</comment>
<sequence length="174" mass="18950">MSTDRLLSWGAELRAVHARLREALAVARDNVEDAEPAGPAPRDLLLYCWGFCSALTGHHRSEDAALFPQIEAAHPDLAPVLRGLTQDHSMLDHLIGNLSRTLEAGAPREDTLRHLDGIEAVMETHFRFEEKQLISVLDALELPGPDRSAAGSPIGADEPDEAAGDRRHYLGPLA</sequence>
<evidence type="ECO:0000256" key="1">
    <source>
        <dbReference type="SAM" id="MobiDB-lite"/>
    </source>
</evidence>
<name>A0A7M4DF34_9MICO</name>
<dbReference type="RefSeq" id="WP_156739372.1">
    <property type="nucleotide sequence ID" value="NZ_CACRYJ010000012.1"/>
</dbReference>
<dbReference type="Pfam" id="PF01814">
    <property type="entry name" value="Hemerythrin"/>
    <property type="match status" value="1"/>
</dbReference>
<evidence type="ECO:0000313" key="3">
    <source>
        <dbReference type="EMBL" id="VZO35527.1"/>
    </source>
</evidence>
<keyword evidence="4" id="KW-1185">Reference proteome</keyword>